<dbReference type="Pfam" id="PF13424">
    <property type="entry name" value="TPR_12"/>
    <property type="match status" value="1"/>
</dbReference>
<keyword evidence="2" id="KW-0963">Cytoplasm</keyword>
<comment type="subcellular location">
    <subcellularLocation>
        <location evidence="1">Cytoplasm</location>
    </subcellularLocation>
</comment>
<dbReference type="Proteomes" id="UP000199413">
    <property type="component" value="Unassembled WGS sequence"/>
</dbReference>
<dbReference type="InterPro" id="IPR051476">
    <property type="entry name" value="Bac_ResReg_Asp_Phosphatase"/>
</dbReference>
<dbReference type="InterPro" id="IPR011990">
    <property type="entry name" value="TPR-like_helical_dom_sf"/>
</dbReference>
<evidence type="ECO:0000256" key="6">
    <source>
        <dbReference type="PROSITE-ProRule" id="PRU00339"/>
    </source>
</evidence>
<organism evidence="7 8">
    <name type="scientific">Micromonospora rhizosphaerae</name>
    <dbReference type="NCBI Taxonomy" id="568872"/>
    <lineage>
        <taxon>Bacteria</taxon>
        <taxon>Bacillati</taxon>
        <taxon>Actinomycetota</taxon>
        <taxon>Actinomycetes</taxon>
        <taxon>Micromonosporales</taxon>
        <taxon>Micromonosporaceae</taxon>
        <taxon>Micromonospora</taxon>
    </lineage>
</organism>
<comment type="similarity">
    <text evidence="5">Belongs to the Rap family.</text>
</comment>
<dbReference type="Pfam" id="PF13374">
    <property type="entry name" value="TPR_10"/>
    <property type="match status" value="1"/>
</dbReference>
<proteinExistence type="inferred from homology"/>
<dbReference type="SUPFAM" id="SSF48452">
    <property type="entry name" value="TPR-like"/>
    <property type="match status" value="1"/>
</dbReference>
<keyword evidence="3" id="KW-0677">Repeat</keyword>
<dbReference type="PROSITE" id="PS50005">
    <property type="entry name" value="TPR"/>
    <property type="match status" value="1"/>
</dbReference>
<dbReference type="GO" id="GO:0005737">
    <property type="term" value="C:cytoplasm"/>
    <property type="evidence" value="ECO:0007669"/>
    <property type="project" value="UniProtKB-SubCell"/>
</dbReference>
<evidence type="ECO:0000313" key="8">
    <source>
        <dbReference type="Proteomes" id="UP000199413"/>
    </source>
</evidence>
<feature type="repeat" description="TPR" evidence="6">
    <location>
        <begin position="49"/>
        <end position="82"/>
    </location>
</feature>
<evidence type="ECO:0000256" key="2">
    <source>
        <dbReference type="ARBA" id="ARBA00022490"/>
    </source>
</evidence>
<dbReference type="Gene3D" id="1.25.40.10">
    <property type="entry name" value="Tetratricopeptide repeat domain"/>
    <property type="match status" value="2"/>
</dbReference>
<dbReference type="AlphaFoldDB" id="A0A1C6SKX6"/>
<keyword evidence="8" id="KW-1185">Reference proteome</keyword>
<dbReference type="PANTHER" id="PTHR46630:SF1">
    <property type="entry name" value="TETRATRICOPEPTIDE REPEAT PROTEIN 29"/>
    <property type="match status" value="1"/>
</dbReference>
<dbReference type="STRING" id="568872.GA0070624_4008"/>
<evidence type="ECO:0000256" key="5">
    <source>
        <dbReference type="ARBA" id="ARBA00038253"/>
    </source>
</evidence>
<dbReference type="SMART" id="SM00028">
    <property type="entry name" value="TPR"/>
    <property type="match status" value="4"/>
</dbReference>
<gene>
    <name evidence="7" type="ORF">GA0070624_4008</name>
</gene>
<protein>
    <submittedName>
        <fullName evidence="7">Tetratricopeptide repeat-containing protein</fullName>
    </submittedName>
</protein>
<evidence type="ECO:0000313" key="7">
    <source>
        <dbReference type="EMBL" id="SCL30093.1"/>
    </source>
</evidence>
<evidence type="ECO:0000256" key="1">
    <source>
        <dbReference type="ARBA" id="ARBA00004496"/>
    </source>
</evidence>
<keyword evidence="4 6" id="KW-0802">TPR repeat</keyword>
<name>A0A1C6SKX6_9ACTN</name>
<evidence type="ECO:0000256" key="4">
    <source>
        <dbReference type="ARBA" id="ARBA00022803"/>
    </source>
</evidence>
<reference evidence="8" key="1">
    <citation type="submission" date="2016-06" db="EMBL/GenBank/DDBJ databases">
        <authorList>
            <person name="Varghese N."/>
            <person name="Submissions Spin"/>
        </authorList>
    </citation>
    <scope>NUCLEOTIDE SEQUENCE [LARGE SCALE GENOMIC DNA]</scope>
    <source>
        <strain evidence="8">DSM 45431</strain>
    </source>
</reference>
<evidence type="ECO:0000256" key="3">
    <source>
        <dbReference type="ARBA" id="ARBA00022737"/>
    </source>
</evidence>
<sequence>MRLVTTPPTPAEVAFALLREGRMGDAENLMTRELQAATDKHGHGSPEWASAQCDLGNVLLDADQRDRAIECYRRAVSATPRDHESRKDQLTYRLNLGLALRMAGRLDEAETELRQGVQERLAFYGREHAGYAFGLEPLADLLRQRGDVAGARQVVEEAVANLWRNGHERVASALALRAAIVHAGGTREPLFVGLQQLPDEVVEQVGRVVTQMLDHDDPAAKPLLTSLVVALEERLGIDHQATLNALSALANLGRDLGDQAGRVDAIERVLASYDRQGRQEEALMAGLGLAMAQDEAGDAEAALRTYASAHARAERIGRPELRSQVLRNWGLALKEAGQVGPAEQRLTEAVSQARRGTDHDTVGRACIALGLFHQHEGRLSEARTVLEEGLTIMDPVHPDAIIGRSHLGAVLDGRTCGCGDMAGTIADAFREFVITRLPADLLDRLDVAIVDGDFKIDVGLRREPTESELERLNDVFQTAHAEFRRRLSEPRYAG</sequence>
<dbReference type="EMBL" id="FMHV01000002">
    <property type="protein sequence ID" value="SCL30093.1"/>
    <property type="molecule type" value="Genomic_DNA"/>
</dbReference>
<dbReference type="PANTHER" id="PTHR46630">
    <property type="entry name" value="TETRATRICOPEPTIDE REPEAT PROTEIN 29"/>
    <property type="match status" value="1"/>
</dbReference>
<dbReference type="InterPro" id="IPR019734">
    <property type="entry name" value="TPR_rpt"/>
</dbReference>
<accession>A0A1C6SKX6</accession>